<dbReference type="EMBL" id="JAAGWY010000005">
    <property type="protein sequence ID" value="NEN07842.1"/>
    <property type="molecule type" value="Genomic_DNA"/>
</dbReference>
<reference evidence="1 2" key="1">
    <citation type="journal article" date="2014" name="J. Microbiol.">
        <title>Diaminobutyricibacter tongyongensis gen. nov., sp. nov. and Homoserinibacter gongjuensis gen. nov., sp. nov. belong to the family Microbacteriaceae.</title>
        <authorList>
            <person name="Kim S.J."/>
            <person name="Ahn J.H."/>
            <person name="Weon H.Y."/>
            <person name="Hamada M."/>
            <person name="Suzuki K."/>
            <person name="Kwon S.W."/>
        </authorList>
    </citation>
    <scope>NUCLEOTIDE SEQUENCE [LARGE SCALE GENOMIC DNA]</scope>
    <source>
        <strain evidence="1 2">NBRC 108724</strain>
    </source>
</reference>
<evidence type="ECO:0000313" key="2">
    <source>
        <dbReference type="Proteomes" id="UP000474967"/>
    </source>
</evidence>
<sequence length="180" mass="19968">MNNDWATVHEFAELAGLDGVELAAAAHRRGVSAEAVLEGFHRAIRLRAERGENDPYPFTVFEATPPGIIDLRVLDQAEWWVDQLRTPHRIADRVDFPDGYLANVIRHLMRSANAYWIRVVVYDPAAAESDSLSWIKGTTLMGALRGEASLRLVSALEGWTTVLPAESPRTASPDHRATRG</sequence>
<protein>
    <submittedName>
        <fullName evidence="1">Uncharacterized protein</fullName>
    </submittedName>
</protein>
<comment type="caution">
    <text evidence="1">The sequence shown here is derived from an EMBL/GenBank/DDBJ whole genome shotgun (WGS) entry which is preliminary data.</text>
</comment>
<dbReference type="Proteomes" id="UP000474967">
    <property type="component" value="Unassembled WGS sequence"/>
</dbReference>
<name>A0A6L9Y2C7_9MICO</name>
<dbReference type="AlphaFoldDB" id="A0A6L9Y2C7"/>
<dbReference type="RefSeq" id="WP_163291326.1">
    <property type="nucleotide sequence ID" value="NZ_JAAGWY010000005.1"/>
</dbReference>
<proteinExistence type="predicted"/>
<organism evidence="1 2">
    <name type="scientific">Leifsonia tongyongensis</name>
    <dbReference type="NCBI Taxonomy" id="1268043"/>
    <lineage>
        <taxon>Bacteria</taxon>
        <taxon>Bacillati</taxon>
        <taxon>Actinomycetota</taxon>
        <taxon>Actinomycetes</taxon>
        <taxon>Micrococcales</taxon>
        <taxon>Microbacteriaceae</taxon>
        <taxon>Leifsonia</taxon>
    </lineage>
</organism>
<accession>A0A6L9Y2C7</accession>
<keyword evidence="2" id="KW-1185">Reference proteome</keyword>
<evidence type="ECO:0000313" key="1">
    <source>
        <dbReference type="EMBL" id="NEN07842.1"/>
    </source>
</evidence>
<gene>
    <name evidence="1" type="ORF">G3T36_18455</name>
</gene>